<evidence type="ECO:0000313" key="2">
    <source>
        <dbReference type="Proteomes" id="UP000265520"/>
    </source>
</evidence>
<name>A0A392RFK0_9FABA</name>
<proteinExistence type="predicted"/>
<keyword evidence="2" id="KW-1185">Reference proteome</keyword>
<reference evidence="1 2" key="1">
    <citation type="journal article" date="2018" name="Front. Plant Sci.">
        <title>Red Clover (Trifolium pratense) and Zigzag Clover (T. medium) - A Picture of Genomic Similarities and Differences.</title>
        <authorList>
            <person name="Dluhosova J."/>
            <person name="Istvanek J."/>
            <person name="Nedelnik J."/>
            <person name="Repkova J."/>
        </authorList>
    </citation>
    <scope>NUCLEOTIDE SEQUENCE [LARGE SCALE GENOMIC DNA]</scope>
    <source>
        <strain evidence="2">cv. 10/8</strain>
        <tissue evidence="1">Leaf</tissue>
    </source>
</reference>
<comment type="caution">
    <text evidence="1">The sequence shown here is derived from an EMBL/GenBank/DDBJ whole genome shotgun (WGS) entry which is preliminary data.</text>
</comment>
<accession>A0A392RFK0</accession>
<feature type="non-terminal residue" evidence="1">
    <location>
        <position position="102"/>
    </location>
</feature>
<sequence>MASPSGFFIGGSHSGNSSGTVTFAPKLSIKLDDKNFLLWNQQVEGVIISHKLHRFVVNPQIPTKYNSESDRELDIVSEAYDRWLVQDQMLFTWLLSTLAESV</sequence>
<evidence type="ECO:0000313" key="1">
    <source>
        <dbReference type="EMBL" id="MCI34606.1"/>
    </source>
</evidence>
<dbReference type="Proteomes" id="UP000265520">
    <property type="component" value="Unassembled WGS sequence"/>
</dbReference>
<organism evidence="1 2">
    <name type="scientific">Trifolium medium</name>
    <dbReference type="NCBI Taxonomy" id="97028"/>
    <lineage>
        <taxon>Eukaryota</taxon>
        <taxon>Viridiplantae</taxon>
        <taxon>Streptophyta</taxon>
        <taxon>Embryophyta</taxon>
        <taxon>Tracheophyta</taxon>
        <taxon>Spermatophyta</taxon>
        <taxon>Magnoliopsida</taxon>
        <taxon>eudicotyledons</taxon>
        <taxon>Gunneridae</taxon>
        <taxon>Pentapetalae</taxon>
        <taxon>rosids</taxon>
        <taxon>fabids</taxon>
        <taxon>Fabales</taxon>
        <taxon>Fabaceae</taxon>
        <taxon>Papilionoideae</taxon>
        <taxon>50 kb inversion clade</taxon>
        <taxon>NPAAA clade</taxon>
        <taxon>Hologalegina</taxon>
        <taxon>IRL clade</taxon>
        <taxon>Trifolieae</taxon>
        <taxon>Trifolium</taxon>
    </lineage>
</organism>
<protein>
    <submittedName>
        <fullName evidence="1">Retrovirus-related Pol polyprotein from transposon TNT 1-94</fullName>
    </submittedName>
</protein>
<dbReference type="EMBL" id="LXQA010215371">
    <property type="protein sequence ID" value="MCI34606.1"/>
    <property type="molecule type" value="Genomic_DNA"/>
</dbReference>
<dbReference type="AlphaFoldDB" id="A0A392RFK0"/>